<proteinExistence type="predicted"/>
<evidence type="ECO:0000256" key="2">
    <source>
        <dbReference type="ARBA" id="ARBA00022679"/>
    </source>
</evidence>
<accession>A0A098E6X9</accession>
<dbReference type="InterPro" id="IPR002941">
    <property type="entry name" value="DNA_methylase_N4/N6"/>
</dbReference>
<dbReference type="EMBL" id="CCXY01000038">
    <property type="protein sequence ID" value="CEG11229.1"/>
    <property type="molecule type" value="Genomic_DNA"/>
</dbReference>
<dbReference type="Pfam" id="PF01555">
    <property type="entry name" value="N6_N4_Mtase"/>
    <property type="match status" value="1"/>
</dbReference>
<gene>
    <name evidence="4" type="ORF">MSIBF_A1320013</name>
</gene>
<name>A0A098E6X9_9ZZZZ</name>
<dbReference type="SUPFAM" id="SSF53335">
    <property type="entry name" value="S-adenosyl-L-methionine-dependent methyltransferases"/>
    <property type="match status" value="1"/>
</dbReference>
<dbReference type="Gene3D" id="3.40.50.150">
    <property type="entry name" value="Vaccinia Virus protein VP39"/>
    <property type="match status" value="1"/>
</dbReference>
<feature type="domain" description="DNA methylase N-4/N-6" evidence="3">
    <location>
        <begin position="9"/>
        <end position="40"/>
    </location>
</feature>
<evidence type="ECO:0000256" key="1">
    <source>
        <dbReference type="ARBA" id="ARBA00022603"/>
    </source>
</evidence>
<dbReference type="GO" id="GO:0003677">
    <property type="term" value="F:DNA binding"/>
    <property type="evidence" value="ECO:0007669"/>
    <property type="project" value="InterPro"/>
</dbReference>
<keyword evidence="2" id="KW-0808">Transferase</keyword>
<dbReference type="AlphaFoldDB" id="A0A098E6X9"/>
<dbReference type="GO" id="GO:0032259">
    <property type="term" value="P:methylation"/>
    <property type="evidence" value="ECO:0007669"/>
    <property type="project" value="UniProtKB-KW"/>
</dbReference>
<sequence length="48" mass="5156">MIRALLNLIRVNEGDLVLDPFMGSGTTILESEILGINSVGGSDKQVRL</sequence>
<dbReference type="InterPro" id="IPR029063">
    <property type="entry name" value="SAM-dependent_MTases_sf"/>
</dbReference>
<organism evidence="4">
    <name type="scientific">groundwater metagenome</name>
    <dbReference type="NCBI Taxonomy" id="717931"/>
    <lineage>
        <taxon>unclassified sequences</taxon>
        <taxon>metagenomes</taxon>
        <taxon>ecological metagenomes</taxon>
    </lineage>
</organism>
<evidence type="ECO:0000259" key="3">
    <source>
        <dbReference type="Pfam" id="PF01555"/>
    </source>
</evidence>
<keyword evidence="1" id="KW-0489">Methyltransferase</keyword>
<evidence type="ECO:0000313" key="4">
    <source>
        <dbReference type="EMBL" id="CEG11229.1"/>
    </source>
</evidence>
<protein>
    <recommendedName>
        <fullName evidence="3">DNA methylase N-4/N-6 domain-containing protein</fullName>
    </recommendedName>
</protein>
<reference evidence="4" key="1">
    <citation type="submission" date="2014-09" db="EMBL/GenBank/DDBJ databases">
        <authorList>
            <person name="Probst J Alexander"/>
        </authorList>
    </citation>
    <scope>NUCLEOTIDE SEQUENCE</scope>
</reference>
<dbReference type="GO" id="GO:0008170">
    <property type="term" value="F:N-methyltransferase activity"/>
    <property type="evidence" value="ECO:0007669"/>
    <property type="project" value="InterPro"/>
</dbReference>